<reference evidence="7 8" key="2">
    <citation type="journal article" date="2018" name="Int. J. Syst. Evol. Microbiol.">
        <title>Burkholderia insecticola sp. nov., a gut symbiotic bacterium of the bean bug Riptortus pedestris.</title>
        <authorList>
            <person name="Takeshita K."/>
            <person name="Tamaki H."/>
            <person name="Ohbayashi T."/>
            <person name="Meng X.-Y."/>
            <person name="Sone T."/>
            <person name="Mitani Y."/>
            <person name="Peeters C."/>
            <person name="Kikuchi Y."/>
            <person name="Vandamme P."/>
        </authorList>
    </citation>
    <scope>NUCLEOTIDE SEQUENCE [LARGE SCALE GENOMIC DNA]</scope>
    <source>
        <strain evidence="7">RPE64</strain>
        <plasmid evidence="7 8">p2</plasmid>
    </source>
</reference>
<dbReference type="CDD" id="cd08878">
    <property type="entry name" value="RHO_alpha_C_DMO-like"/>
    <property type="match status" value="1"/>
</dbReference>
<dbReference type="Pfam" id="PF19301">
    <property type="entry name" value="LigXa_C"/>
    <property type="match status" value="1"/>
</dbReference>
<evidence type="ECO:0000256" key="3">
    <source>
        <dbReference type="ARBA" id="ARBA00023002"/>
    </source>
</evidence>
<evidence type="ECO:0000259" key="6">
    <source>
        <dbReference type="PROSITE" id="PS51296"/>
    </source>
</evidence>
<keyword evidence="4" id="KW-0408">Iron</keyword>
<reference evidence="7 8" key="1">
    <citation type="journal article" date="2013" name="Genome Announc.">
        <title>Complete Genome Sequence of Burkholderia sp. Strain RPE64, Bacterial Symbiont of the Bean Bug Riptortus pedestris.</title>
        <authorList>
            <person name="Shibata T.F."/>
            <person name="Maeda T."/>
            <person name="Nikoh N."/>
            <person name="Yamaguchi K."/>
            <person name="Oshima K."/>
            <person name="Hattori M."/>
            <person name="Nishiyama T."/>
            <person name="Hasebe M."/>
            <person name="Fukatsu T."/>
            <person name="Kikuchi Y."/>
            <person name="Shigenobu S."/>
        </authorList>
    </citation>
    <scope>NUCLEOTIDE SEQUENCE [LARGE SCALE GENOMIC DNA]</scope>
    <source>
        <plasmid evidence="7 8">p2</plasmid>
    </source>
</reference>
<protein>
    <submittedName>
        <fullName evidence="7">Phthalate 4,5-dioxygenase</fullName>
    </submittedName>
</protein>
<keyword evidence="7" id="KW-0223">Dioxygenase</keyword>
<proteinExistence type="predicted"/>
<name>A0A060PR29_9BURK</name>
<gene>
    <name evidence="7" type="ORF">BRPE64_ECDS02370</name>
</gene>
<dbReference type="HOGENOM" id="CLU_039484_2_1_4"/>
<keyword evidence="3" id="KW-0560">Oxidoreductase</keyword>
<evidence type="ECO:0000256" key="4">
    <source>
        <dbReference type="ARBA" id="ARBA00023004"/>
    </source>
</evidence>
<dbReference type="SUPFAM" id="SSF55961">
    <property type="entry name" value="Bet v1-like"/>
    <property type="match status" value="1"/>
</dbReference>
<keyword evidence="7" id="KW-0614">Plasmid</keyword>
<dbReference type="SUPFAM" id="SSF50022">
    <property type="entry name" value="ISP domain"/>
    <property type="match status" value="1"/>
</dbReference>
<dbReference type="CDD" id="cd03479">
    <property type="entry name" value="Rieske_RO_Alpha_PhDO_like"/>
    <property type="match status" value="1"/>
</dbReference>
<keyword evidence="1" id="KW-0001">2Fe-2S</keyword>
<keyword evidence="5" id="KW-0411">Iron-sulfur</keyword>
<keyword evidence="8" id="KW-1185">Reference proteome</keyword>
<dbReference type="InterPro" id="IPR050584">
    <property type="entry name" value="Cholesterol_7-desaturase"/>
</dbReference>
<sequence length="523" mass="59402">MYAICPMSVIFMYYESEQGKSGYLEKIVNNQQYKHDRRRWQRLFGTRVLHTSFVQKARNGYSHSQQPVTLHATDRHLNSMNGDSTMMSSQQNETITRVGQGTPGGQLLRRYWQPVALVEELPDERPVKAVRLMGQDFVVFKDEQGRYGMLDRDCPHRGADLAAGRLEGGGLRCAFHGWLFDVNGRCLSTPGEPVGSTLCNKVRQTAYPVIEKSGILFGYIGHGEPPAFPNFDCFAAPEAYTFAFKGLFECNWLQALEVGIDPAHASFLHRFFEDEDVSESYGKQFRGASANSSMPITQVLREYESPEILVSPADYGLRLIAKRVLDDAHTHVRVTNVVFPQAFVIPMSTEMTITQWHVPVDDENCYWYAIFTSFGAPTDRAQMREQRLELYELPDYTSRKNKRNNYGFNAQEQLNETYTGMGFDINVHDQWAVESQGAIQDRTREHLGTTDKGIIAYRRLLVDAIEKTQTGEKTLMLIDEEQAAHLTGPASIDGIAPTDRWDDYWKESDASRRAQSPWSAPKA</sequence>
<dbReference type="Gene3D" id="3.90.380.10">
    <property type="entry name" value="Naphthalene 1,2-dioxygenase Alpha Subunit, Chain A, domain 1"/>
    <property type="match status" value="1"/>
</dbReference>
<evidence type="ECO:0000313" key="7">
    <source>
        <dbReference type="EMBL" id="BAO94119.1"/>
    </source>
</evidence>
<dbReference type="Gene3D" id="2.102.10.10">
    <property type="entry name" value="Rieske [2Fe-2S] iron-sulphur domain"/>
    <property type="match status" value="1"/>
</dbReference>
<evidence type="ECO:0000256" key="2">
    <source>
        <dbReference type="ARBA" id="ARBA00022723"/>
    </source>
</evidence>
<dbReference type="PANTHER" id="PTHR21266">
    <property type="entry name" value="IRON-SULFUR DOMAIN CONTAINING PROTEIN"/>
    <property type="match status" value="1"/>
</dbReference>
<geneLocation type="plasmid" evidence="7 8">
    <name>p2</name>
</geneLocation>
<dbReference type="GO" id="GO:0051213">
    <property type="term" value="F:dioxygenase activity"/>
    <property type="evidence" value="ECO:0007669"/>
    <property type="project" value="UniProtKB-KW"/>
</dbReference>
<dbReference type="GO" id="GO:0051537">
    <property type="term" value="F:2 iron, 2 sulfur cluster binding"/>
    <property type="evidence" value="ECO:0007669"/>
    <property type="project" value="UniProtKB-KW"/>
</dbReference>
<evidence type="ECO:0000256" key="1">
    <source>
        <dbReference type="ARBA" id="ARBA00022714"/>
    </source>
</evidence>
<dbReference type="Pfam" id="PF00355">
    <property type="entry name" value="Rieske"/>
    <property type="match status" value="1"/>
</dbReference>
<evidence type="ECO:0000256" key="5">
    <source>
        <dbReference type="ARBA" id="ARBA00023014"/>
    </source>
</evidence>
<dbReference type="KEGG" id="buo:BRPE64_ECDS02370"/>
<dbReference type="GO" id="GO:0046872">
    <property type="term" value="F:metal ion binding"/>
    <property type="evidence" value="ECO:0007669"/>
    <property type="project" value="UniProtKB-KW"/>
</dbReference>
<organism evidence="7 8">
    <name type="scientific">Caballeronia insecticola</name>
    <dbReference type="NCBI Taxonomy" id="758793"/>
    <lineage>
        <taxon>Bacteria</taxon>
        <taxon>Pseudomonadati</taxon>
        <taxon>Pseudomonadota</taxon>
        <taxon>Betaproteobacteria</taxon>
        <taxon>Burkholderiales</taxon>
        <taxon>Burkholderiaceae</taxon>
        <taxon>Caballeronia</taxon>
    </lineage>
</organism>
<keyword evidence="2" id="KW-0479">Metal-binding</keyword>
<dbReference type="PANTHER" id="PTHR21266:SF59">
    <property type="entry name" value="BLR4922 PROTEIN"/>
    <property type="match status" value="1"/>
</dbReference>
<dbReference type="InterPro" id="IPR017941">
    <property type="entry name" value="Rieske_2Fe-2S"/>
</dbReference>
<dbReference type="InterPro" id="IPR045623">
    <property type="entry name" value="LigXa_C"/>
</dbReference>
<dbReference type="PROSITE" id="PS51296">
    <property type="entry name" value="RIESKE"/>
    <property type="match status" value="1"/>
</dbReference>
<dbReference type="Proteomes" id="UP000013966">
    <property type="component" value="Plasmid p2"/>
</dbReference>
<dbReference type="EMBL" id="AP013062">
    <property type="protein sequence ID" value="BAO94119.1"/>
    <property type="molecule type" value="Genomic_DNA"/>
</dbReference>
<accession>A0A060PR29</accession>
<feature type="domain" description="Rieske" evidence="6">
    <location>
        <begin position="112"/>
        <end position="218"/>
    </location>
</feature>
<dbReference type="InterPro" id="IPR036922">
    <property type="entry name" value="Rieske_2Fe-2S_sf"/>
</dbReference>
<dbReference type="AlphaFoldDB" id="A0A060PR29"/>
<evidence type="ECO:0000313" key="8">
    <source>
        <dbReference type="Proteomes" id="UP000013966"/>
    </source>
</evidence>